<protein>
    <submittedName>
        <fullName evidence="2">Uncharacterized protein</fullName>
    </submittedName>
</protein>
<accession>A0AAV5WTA5</accession>
<evidence type="ECO:0000256" key="1">
    <source>
        <dbReference type="SAM" id="MobiDB-lite"/>
    </source>
</evidence>
<feature type="region of interest" description="Disordered" evidence="1">
    <location>
        <begin position="101"/>
        <end position="127"/>
    </location>
</feature>
<dbReference type="EMBL" id="BTSY01000006">
    <property type="protein sequence ID" value="GMT34563.1"/>
    <property type="molecule type" value="Genomic_DNA"/>
</dbReference>
<name>A0AAV5WTA5_9BILA</name>
<keyword evidence="3" id="KW-1185">Reference proteome</keyword>
<feature type="non-terminal residue" evidence="2">
    <location>
        <position position="1"/>
    </location>
</feature>
<organism evidence="2 3">
    <name type="scientific">Pristionchus fissidentatus</name>
    <dbReference type="NCBI Taxonomy" id="1538716"/>
    <lineage>
        <taxon>Eukaryota</taxon>
        <taxon>Metazoa</taxon>
        <taxon>Ecdysozoa</taxon>
        <taxon>Nematoda</taxon>
        <taxon>Chromadorea</taxon>
        <taxon>Rhabditida</taxon>
        <taxon>Rhabditina</taxon>
        <taxon>Diplogasteromorpha</taxon>
        <taxon>Diplogasteroidea</taxon>
        <taxon>Neodiplogasteridae</taxon>
        <taxon>Pristionchus</taxon>
    </lineage>
</organism>
<comment type="caution">
    <text evidence="2">The sequence shown here is derived from an EMBL/GenBank/DDBJ whole genome shotgun (WGS) entry which is preliminary data.</text>
</comment>
<dbReference type="Proteomes" id="UP001432322">
    <property type="component" value="Unassembled WGS sequence"/>
</dbReference>
<gene>
    <name evidence="2" type="ORF">PFISCL1PPCAC_25860</name>
</gene>
<proteinExistence type="predicted"/>
<feature type="non-terminal residue" evidence="2">
    <location>
        <position position="127"/>
    </location>
</feature>
<reference evidence="2" key="1">
    <citation type="submission" date="2023-10" db="EMBL/GenBank/DDBJ databases">
        <title>Genome assembly of Pristionchus species.</title>
        <authorList>
            <person name="Yoshida K."/>
            <person name="Sommer R.J."/>
        </authorList>
    </citation>
    <scope>NUCLEOTIDE SEQUENCE</scope>
    <source>
        <strain evidence="2">RS5133</strain>
    </source>
</reference>
<evidence type="ECO:0000313" key="2">
    <source>
        <dbReference type="EMBL" id="GMT34563.1"/>
    </source>
</evidence>
<dbReference type="AlphaFoldDB" id="A0AAV5WTA5"/>
<evidence type="ECO:0000313" key="3">
    <source>
        <dbReference type="Proteomes" id="UP001432322"/>
    </source>
</evidence>
<sequence>QVKHRFLSKDQLAQLDRAQNKYNKKHGIVDASAITKKTAAPRADNPYQKVYQRKFARAIPHFFAASSSTTTATSSTSYAAVSYDPDSNFVAYNYSTVAIKRPRGRPRTNFSVKGEGGRKRGRPPTRR</sequence>